<dbReference type="CDD" id="cd07821">
    <property type="entry name" value="PYR_PYL_RCAR_like"/>
    <property type="match status" value="1"/>
</dbReference>
<dbReference type="AlphaFoldDB" id="A0A2N7WN92"/>
<organism evidence="1 2">
    <name type="scientific">Trinickia symbiotica</name>
    <dbReference type="NCBI Taxonomy" id="863227"/>
    <lineage>
        <taxon>Bacteria</taxon>
        <taxon>Pseudomonadati</taxon>
        <taxon>Pseudomonadota</taxon>
        <taxon>Betaproteobacteria</taxon>
        <taxon>Burkholderiales</taxon>
        <taxon>Burkholderiaceae</taxon>
        <taxon>Trinickia</taxon>
    </lineage>
</organism>
<dbReference type="Proteomes" id="UP000235777">
    <property type="component" value="Unassembled WGS sequence"/>
</dbReference>
<dbReference type="Gene3D" id="3.30.530.20">
    <property type="match status" value="1"/>
</dbReference>
<comment type="caution">
    <text evidence="1">The sequence shown here is derived from an EMBL/GenBank/DDBJ whole genome shotgun (WGS) entry which is preliminary data.</text>
</comment>
<proteinExistence type="predicted"/>
<dbReference type="STRING" id="863227.GCA_000373005_03528"/>
<protein>
    <submittedName>
        <fullName evidence="1">SRPBCC family protein</fullName>
    </submittedName>
</protein>
<accession>A0A2N7WN92</accession>
<dbReference type="OrthoDB" id="7595579at2"/>
<dbReference type="InterPro" id="IPR023393">
    <property type="entry name" value="START-like_dom_sf"/>
</dbReference>
<sequence>MSKVQRGKADFEGEVSANIDDVWDLLLDWANLDWLLNDVTEEGMELGKVHLEGEKNAQFRVRVMTRSNVEGSGLPLVNREVLLREDRTAYRFYYDCVDGFLHGIRNYIANWALDPLPNNRCHITVEANFDVMETGDIDKLRATLVAVYDSMIRGLNVHFEKQYAQRGDKQVVNHR</sequence>
<reference evidence="1 2" key="1">
    <citation type="submission" date="2018-01" db="EMBL/GenBank/DDBJ databases">
        <title>Whole genome analyses suggest that Burkholderia sensu lato contains two further novel genera in the rhizoxinica-symbiotica group Mycetohabitans gen. nov., and Trinickia gen. nov.: implications for the evolution of diazotrophy and nodulation in the Burkholderiaceae.</title>
        <authorList>
            <person name="Estrada-de los Santos P."/>
            <person name="Palmer M."/>
            <person name="Chavez-Ramirez B."/>
            <person name="Beukes C."/>
            <person name="Steenkamp E.T."/>
            <person name="Hirsch A.M."/>
            <person name="Manyaka P."/>
            <person name="Maluk M."/>
            <person name="Lafos M."/>
            <person name="Crook M."/>
            <person name="Gross E."/>
            <person name="Simon M.F."/>
            <person name="Bueno dos Reis Junior F."/>
            <person name="Poole P.S."/>
            <person name="Venter S.N."/>
            <person name="James E.K."/>
        </authorList>
    </citation>
    <scope>NUCLEOTIDE SEQUENCE [LARGE SCALE GENOMIC DNA]</scope>
    <source>
        <strain evidence="1 2">JPY 581</strain>
    </source>
</reference>
<evidence type="ECO:0000313" key="2">
    <source>
        <dbReference type="Proteomes" id="UP000235777"/>
    </source>
</evidence>
<dbReference type="EMBL" id="PNYC01000028">
    <property type="protein sequence ID" value="PMS30883.1"/>
    <property type="molecule type" value="Genomic_DNA"/>
</dbReference>
<dbReference type="SUPFAM" id="SSF55961">
    <property type="entry name" value="Bet v1-like"/>
    <property type="match status" value="1"/>
</dbReference>
<evidence type="ECO:0000313" key="1">
    <source>
        <dbReference type="EMBL" id="PMS30883.1"/>
    </source>
</evidence>
<dbReference type="Pfam" id="PF10604">
    <property type="entry name" value="Polyketide_cyc2"/>
    <property type="match status" value="1"/>
</dbReference>
<dbReference type="RefSeq" id="WP_018442107.1">
    <property type="nucleotide sequence ID" value="NZ_KB890183.1"/>
</dbReference>
<gene>
    <name evidence="1" type="ORF">C0Z20_29250</name>
</gene>
<dbReference type="InterPro" id="IPR019587">
    <property type="entry name" value="Polyketide_cyclase/dehydratase"/>
</dbReference>
<keyword evidence="2" id="KW-1185">Reference proteome</keyword>
<name>A0A2N7WN92_9BURK</name>